<feature type="binding site" evidence="3">
    <location>
        <begin position="362"/>
        <end position="366"/>
    </location>
    <ligand>
        <name>ATP</name>
        <dbReference type="ChEBI" id="CHEBI:30616"/>
    </ligand>
</feature>
<dbReference type="GO" id="GO:0009338">
    <property type="term" value="C:exodeoxyribonuclease V complex"/>
    <property type="evidence" value="ECO:0007669"/>
    <property type="project" value="TreeGrafter"/>
</dbReference>
<dbReference type="InterPro" id="IPR050534">
    <property type="entry name" value="Coronavir_polyprotein_1ab"/>
</dbReference>
<keyword evidence="3" id="KW-0378">Hydrolase</keyword>
<comment type="catalytic activity">
    <reaction evidence="3">
        <text>ATP + H2O = ADP + phosphate + H(+)</text>
        <dbReference type="Rhea" id="RHEA:13065"/>
        <dbReference type="ChEBI" id="CHEBI:15377"/>
        <dbReference type="ChEBI" id="CHEBI:15378"/>
        <dbReference type="ChEBI" id="CHEBI:30616"/>
        <dbReference type="ChEBI" id="CHEBI:43474"/>
        <dbReference type="ChEBI" id="CHEBI:456216"/>
        <dbReference type="EC" id="5.6.2.3"/>
    </reaction>
</comment>
<dbReference type="NCBIfam" id="TIGR01448">
    <property type="entry name" value="recD_rel"/>
    <property type="match status" value="1"/>
</dbReference>
<comment type="similarity">
    <text evidence="3">Belongs to the RecD family. RecD2 subfamily.</text>
</comment>
<dbReference type="Gene3D" id="2.30.30.940">
    <property type="match status" value="1"/>
</dbReference>
<dbReference type="GO" id="GO:0003677">
    <property type="term" value="F:DNA binding"/>
    <property type="evidence" value="ECO:0007669"/>
    <property type="project" value="UniProtKB-UniRule"/>
</dbReference>
<accession>A0A1H8NX22</accession>
<evidence type="ECO:0000259" key="4">
    <source>
        <dbReference type="Pfam" id="PF13538"/>
    </source>
</evidence>
<dbReference type="HAMAP" id="MF_01488">
    <property type="entry name" value="RecD2"/>
    <property type="match status" value="1"/>
</dbReference>
<keyword evidence="9" id="KW-1185">Reference proteome</keyword>
<comment type="function">
    <text evidence="3">DNA-dependent ATPase and ATP-dependent 5'-3' DNA helicase. Has no activity on blunt DNA or DNA with 3'-overhangs, requires at least 10 bases of 5'-ssDNA for helicase activity.</text>
</comment>
<dbReference type="PANTHER" id="PTHR43788:SF6">
    <property type="entry name" value="DNA HELICASE B"/>
    <property type="match status" value="1"/>
</dbReference>
<evidence type="ECO:0000256" key="2">
    <source>
        <dbReference type="ARBA" id="ARBA00022840"/>
    </source>
</evidence>
<dbReference type="Pfam" id="PF14490">
    <property type="entry name" value="HHH_RecD2"/>
    <property type="match status" value="1"/>
</dbReference>
<dbReference type="Gene3D" id="1.10.10.2220">
    <property type="match status" value="1"/>
</dbReference>
<dbReference type="STRING" id="872970.SAMN04488134_106135"/>
<evidence type="ECO:0000256" key="1">
    <source>
        <dbReference type="ARBA" id="ARBA00022741"/>
    </source>
</evidence>
<evidence type="ECO:0000259" key="6">
    <source>
        <dbReference type="Pfam" id="PF18335"/>
    </source>
</evidence>
<keyword evidence="3" id="KW-0347">Helicase</keyword>
<proteinExistence type="inferred from homology"/>
<dbReference type="Pfam" id="PF13538">
    <property type="entry name" value="UvrD_C_2"/>
    <property type="match status" value="1"/>
</dbReference>
<evidence type="ECO:0000256" key="3">
    <source>
        <dbReference type="HAMAP-Rule" id="MF_01488"/>
    </source>
</evidence>
<dbReference type="GO" id="GO:0006310">
    <property type="term" value="P:DNA recombination"/>
    <property type="evidence" value="ECO:0007669"/>
    <property type="project" value="InterPro"/>
</dbReference>
<dbReference type="Proteomes" id="UP000199300">
    <property type="component" value="Unassembled WGS sequence"/>
</dbReference>
<dbReference type="InterPro" id="IPR027417">
    <property type="entry name" value="P-loop_NTPase"/>
</dbReference>
<dbReference type="InterPro" id="IPR027785">
    <property type="entry name" value="UvrD-like_helicase_C"/>
</dbReference>
<dbReference type="CDD" id="cd18809">
    <property type="entry name" value="SF1_C_RecD"/>
    <property type="match status" value="1"/>
</dbReference>
<dbReference type="Pfam" id="PF13245">
    <property type="entry name" value="AAA_19"/>
    <property type="match status" value="1"/>
</dbReference>
<feature type="domain" description="UvrD-like helicase C-terminal" evidence="4">
    <location>
        <begin position="673"/>
        <end position="720"/>
    </location>
</feature>
<dbReference type="Pfam" id="PF23139">
    <property type="entry name" value="OB_YrrC"/>
    <property type="match status" value="1"/>
</dbReference>
<dbReference type="PANTHER" id="PTHR43788">
    <property type="entry name" value="DNA2/NAM7 HELICASE FAMILY MEMBER"/>
    <property type="match status" value="1"/>
</dbReference>
<dbReference type="GO" id="GO:0017116">
    <property type="term" value="F:single-stranded DNA helicase activity"/>
    <property type="evidence" value="ECO:0007669"/>
    <property type="project" value="TreeGrafter"/>
</dbReference>
<dbReference type="RefSeq" id="WP_091497521.1">
    <property type="nucleotide sequence ID" value="NZ_FODJ01000006.1"/>
</dbReference>
<dbReference type="InterPro" id="IPR041451">
    <property type="entry name" value="RecD2_SH13"/>
</dbReference>
<name>A0A1H8NX22_9BACI</name>
<dbReference type="Gene3D" id="3.40.50.300">
    <property type="entry name" value="P-loop containing nucleotide triphosphate hydrolases"/>
    <property type="match status" value="2"/>
</dbReference>
<dbReference type="GO" id="GO:0016887">
    <property type="term" value="F:ATP hydrolysis activity"/>
    <property type="evidence" value="ECO:0007669"/>
    <property type="project" value="RHEA"/>
</dbReference>
<keyword evidence="3" id="KW-0413">Isomerase</keyword>
<dbReference type="GO" id="GO:0005524">
    <property type="term" value="F:ATP binding"/>
    <property type="evidence" value="ECO:0007669"/>
    <property type="project" value="UniProtKB-UniRule"/>
</dbReference>
<dbReference type="InterPro" id="IPR006345">
    <property type="entry name" value="RecD2"/>
</dbReference>
<dbReference type="InterPro" id="IPR055446">
    <property type="entry name" value="RecD2_N_OB"/>
</dbReference>
<organism evidence="8 9">
    <name type="scientific">Amphibacillus marinus</name>
    <dbReference type="NCBI Taxonomy" id="872970"/>
    <lineage>
        <taxon>Bacteria</taxon>
        <taxon>Bacillati</taxon>
        <taxon>Bacillota</taxon>
        <taxon>Bacilli</taxon>
        <taxon>Bacillales</taxon>
        <taxon>Bacillaceae</taxon>
        <taxon>Amphibacillus</taxon>
    </lineage>
</organism>
<dbReference type="InterPro" id="IPR029493">
    <property type="entry name" value="RecD2-like_HHH"/>
</dbReference>
<feature type="domain" description="ATP-dependent RecD2 DNA helicase OB-fold" evidence="7">
    <location>
        <begin position="11"/>
        <end position="89"/>
    </location>
</feature>
<dbReference type="SUPFAM" id="SSF52540">
    <property type="entry name" value="P-loop containing nucleoside triphosphate hydrolases"/>
    <property type="match status" value="2"/>
</dbReference>
<feature type="domain" description="ATP-dependent RecD2 DNA helicase-like helix-hairpin-helix" evidence="5">
    <location>
        <begin position="154"/>
        <end position="244"/>
    </location>
</feature>
<evidence type="ECO:0000259" key="5">
    <source>
        <dbReference type="Pfam" id="PF14490"/>
    </source>
</evidence>
<sequence>MGEMLQNVEEPYVKGELIYTIYTNEQEHFSIAKVKVLETNEPYQEPDLVVKGYFSELIAGETYVFQGEFVNHKRFGLQYEVHSYRRYVPDTMEGLIAYLSSNLFQGIGKKTADRIVTKLGETAISKILKDPGVLDSIQGLTKERKEALIASLREHQGFDHVVVQLSKYGIGLRMAQKIYQFYQEQAIEVLNDNPYQYVFDIEGFGFQRADSIALQNKLALDHPARIRAGCIYCLHEAMSEGHVYLPKQVLVNDVALLLDAKKHNIDKGLIDRQQVEMAEESMLVIKDDRVFLPVLYFAESGFTTQLKRIKSAEHDFELVEAELLKAVGQTEEEEVISYGKDQYQAIKLALSEKIMILTGGPGTGKTTVIKGILKAFSTLNDLSLDLADYDSKAKFPYILTAPTGRAAKRITESTGLPASTIHRLLGWDGHEGFEKNKENQLSGRLIVIDEFSMVDIFLANQLFKAIPDEMQVLLVGDEDQLPSVGPGQVLGDLLASEKISAIMLDEVYRQKEGSKIIQLAHQIKHDRVDETVLTKATDFNFIKCQKPVILDALKQIVEKAINKGFDIMDMQVLAPMYRTDIGIHRINEEIQRIVNPKRRDVREMRTKDVIFRTGDKVIQLVNQPEDGVFNGDIGQITAIFKETENVEQEEQLVVTYDETDVVYNRKDLLNIMHAYCISIHKSQGSEFPIIIMPVDMSFRRMLKKKLLYTAITRAKKSLIICGNQSAFVEGVKQRDTHVRYTTLAERLVKVFEDDTYANQLEAEIEDEENLSPFDFM</sequence>
<dbReference type="EC" id="5.6.2.3" evidence="3"/>
<feature type="domain" description="ATP-dependent RecD2 DNA helicase SH3" evidence="6">
    <location>
        <begin position="586"/>
        <end position="655"/>
    </location>
</feature>
<reference evidence="8 9" key="1">
    <citation type="submission" date="2016-10" db="EMBL/GenBank/DDBJ databases">
        <authorList>
            <person name="de Groot N.N."/>
        </authorList>
    </citation>
    <scope>NUCLEOTIDE SEQUENCE [LARGE SCALE GENOMIC DNA]</scope>
    <source>
        <strain evidence="8 9">CGMCC 1.10434</strain>
    </source>
</reference>
<dbReference type="OrthoDB" id="9803432at2"/>
<dbReference type="Pfam" id="PF18335">
    <property type="entry name" value="SH3_13"/>
    <property type="match status" value="1"/>
</dbReference>
<keyword evidence="2 3" id="KW-0067">ATP-binding</keyword>
<dbReference type="EMBL" id="FODJ01000006">
    <property type="protein sequence ID" value="SEO34210.1"/>
    <property type="molecule type" value="Genomic_DNA"/>
</dbReference>
<evidence type="ECO:0000313" key="8">
    <source>
        <dbReference type="EMBL" id="SEO34210.1"/>
    </source>
</evidence>
<dbReference type="AlphaFoldDB" id="A0A1H8NX22"/>
<dbReference type="CDD" id="cd17933">
    <property type="entry name" value="DEXSc_RecD-like"/>
    <property type="match status" value="1"/>
</dbReference>
<evidence type="ECO:0000259" key="7">
    <source>
        <dbReference type="Pfam" id="PF23139"/>
    </source>
</evidence>
<keyword evidence="1 3" id="KW-0547">Nucleotide-binding</keyword>
<keyword evidence="3" id="KW-0238">DNA-binding</keyword>
<protein>
    <recommendedName>
        <fullName evidence="3">ATP-dependent RecD2 DNA helicase</fullName>
        <ecNumber evidence="3">5.6.2.3</ecNumber>
    </recommendedName>
    <alternativeName>
        <fullName evidence="3">DNA 5'-3' helicase subunit RecD2</fullName>
    </alternativeName>
</protein>
<gene>
    <name evidence="3" type="primary">recD2</name>
    <name evidence="8" type="ORF">SAMN04488134_106135</name>
</gene>
<evidence type="ECO:0000313" key="9">
    <source>
        <dbReference type="Proteomes" id="UP000199300"/>
    </source>
</evidence>
<dbReference type="GO" id="GO:0043139">
    <property type="term" value="F:5'-3' DNA helicase activity"/>
    <property type="evidence" value="ECO:0007669"/>
    <property type="project" value="UniProtKB-UniRule"/>
</dbReference>